<feature type="region of interest" description="Disordered" evidence="1">
    <location>
        <begin position="1"/>
        <end position="22"/>
    </location>
</feature>
<evidence type="ECO:0000256" key="1">
    <source>
        <dbReference type="SAM" id="MobiDB-lite"/>
    </source>
</evidence>
<evidence type="ECO:0000313" key="3">
    <source>
        <dbReference type="Proteomes" id="UP000288805"/>
    </source>
</evidence>
<organism evidence="2 3">
    <name type="scientific">Vitis vinifera</name>
    <name type="common">Grape</name>
    <dbReference type="NCBI Taxonomy" id="29760"/>
    <lineage>
        <taxon>Eukaryota</taxon>
        <taxon>Viridiplantae</taxon>
        <taxon>Streptophyta</taxon>
        <taxon>Embryophyta</taxon>
        <taxon>Tracheophyta</taxon>
        <taxon>Spermatophyta</taxon>
        <taxon>Magnoliopsida</taxon>
        <taxon>eudicotyledons</taxon>
        <taxon>Gunneridae</taxon>
        <taxon>Pentapetalae</taxon>
        <taxon>rosids</taxon>
        <taxon>Vitales</taxon>
        <taxon>Vitaceae</taxon>
        <taxon>Viteae</taxon>
        <taxon>Vitis</taxon>
    </lineage>
</organism>
<gene>
    <name evidence="2" type="ORF">CK203_062163</name>
</gene>
<evidence type="ECO:0000313" key="2">
    <source>
        <dbReference type="EMBL" id="RVW68654.1"/>
    </source>
</evidence>
<accession>A0A438G902</accession>
<dbReference type="EMBL" id="QGNW01000525">
    <property type="protein sequence ID" value="RVW68654.1"/>
    <property type="molecule type" value="Genomic_DNA"/>
</dbReference>
<dbReference type="Proteomes" id="UP000288805">
    <property type="component" value="Unassembled WGS sequence"/>
</dbReference>
<protein>
    <submittedName>
        <fullName evidence="2">Uncharacterized protein</fullName>
    </submittedName>
</protein>
<dbReference type="AlphaFoldDB" id="A0A438G902"/>
<proteinExistence type="predicted"/>
<reference evidence="2 3" key="1">
    <citation type="journal article" date="2018" name="PLoS Genet.">
        <title>Population sequencing reveals clonal diversity and ancestral inbreeding in the grapevine cultivar Chardonnay.</title>
        <authorList>
            <person name="Roach M.J."/>
            <person name="Johnson D.L."/>
            <person name="Bohlmann J."/>
            <person name="van Vuuren H.J."/>
            <person name="Jones S.J."/>
            <person name="Pretorius I.S."/>
            <person name="Schmidt S.A."/>
            <person name="Borneman A.R."/>
        </authorList>
    </citation>
    <scope>NUCLEOTIDE SEQUENCE [LARGE SCALE GENOMIC DNA]</scope>
    <source>
        <strain evidence="3">cv. Chardonnay</strain>
        <tissue evidence="2">Leaf</tissue>
    </source>
</reference>
<feature type="compositionally biased region" description="Basic and acidic residues" evidence="1">
    <location>
        <begin position="1"/>
        <end position="10"/>
    </location>
</feature>
<comment type="caution">
    <text evidence="2">The sequence shown here is derived from an EMBL/GenBank/DDBJ whole genome shotgun (WGS) entry which is preliminary data.</text>
</comment>
<sequence>MHTFQGHEGDVGAVRVSPDGMNPRLAPTLELADYLTSRRVTDSKYFINNMMMTKSHM</sequence>
<name>A0A438G902_VITVI</name>